<comment type="subcellular location">
    <subcellularLocation>
        <location evidence="1">Cell membrane</location>
        <topology evidence="1">Multi-pass membrane protein</topology>
    </subcellularLocation>
</comment>
<evidence type="ECO:0000256" key="3">
    <source>
        <dbReference type="ARBA" id="ARBA00022692"/>
    </source>
</evidence>
<feature type="transmembrane region" description="Helical" evidence="6">
    <location>
        <begin position="192"/>
        <end position="215"/>
    </location>
</feature>
<organism evidence="7 8">
    <name type="scientific">Nocardia carnea</name>
    <dbReference type="NCBI Taxonomy" id="37328"/>
    <lineage>
        <taxon>Bacteria</taxon>
        <taxon>Bacillati</taxon>
        <taxon>Actinomycetota</taxon>
        <taxon>Actinomycetes</taxon>
        <taxon>Mycobacteriales</taxon>
        <taxon>Nocardiaceae</taxon>
        <taxon>Nocardia</taxon>
    </lineage>
</organism>
<feature type="transmembrane region" description="Helical" evidence="6">
    <location>
        <begin position="38"/>
        <end position="67"/>
    </location>
</feature>
<sequence length="347" mass="37594">MQVIDNVKSAISRMVGQRPWLDHMVRAFGRYQDQRGDYYAAGITYFTVLSLFPLLMIAFAIAGFVLAGNDELLRELQDKVVENVPGEMGGQLNDLIDQAVGSRGAVGVLGLLTGLYSGLGWMANLRKALTEQWEQKSNEQSWFHTKLSDLVALLGLFLALALSLGLSVLASSRLGVQLLELVGFEEMPGSRWLLWLLSTVLALVASWALFTWIIARLPREPVTVRSAAKAAVLAALGFEVFKNIAGIYMRSVLSSPAGAAFGSVIGIMVFSYVVYRIILFATAWAATARENEQLVSVPVPEPAVIRPRVQTTGRPGMGGAAALFGAGALTTLGVARLRRGRVQKRAE</sequence>
<dbReference type="GeneID" id="93503756"/>
<evidence type="ECO:0000256" key="1">
    <source>
        <dbReference type="ARBA" id="ARBA00004651"/>
    </source>
</evidence>
<comment type="caution">
    <text evidence="7">The sequence shown here is derived from an EMBL/GenBank/DDBJ whole genome shotgun (WGS) entry which is preliminary data.</text>
</comment>
<feature type="transmembrane region" description="Helical" evidence="6">
    <location>
        <begin position="105"/>
        <end position="123"/>
    </location>
</feature>
<proteinExistence type="predicted"/>
<dbReference type="PANTHER" id="PTHR30213">
    <property type="entry name" value="INNER MEMBRANE PROTEIN YHJD"/>
    <property type="match status" value="1"/>
</dbReference>
<keyword evidence="8" id="KW-1185">Reference proteome</keyword>
<keyword evidence="2" id="KW-1003">Cell membrane</keyword>
<feature type="transmembrane region" description="Helical" evidence="6">
    <location>
        <begin position="227"/>
        <end position="248"/>
    </location>
</feature>
<evidence type="ECO:0000256" key="2">
    <source>
        <dbReference type="ARBA" id="ARBA00022475"/>
    </source>
</evidence>
<keyword evidence="4 6" id="KW-1133">Transmembrane helix</keyword>
<reference evidence="7 8" key="1">
    <citation type="submission" date="2024-10" db="EMBL/GenBank/DDBJ databases">
        <title>The Natural Products Discovery Center: Release of the First 8490 Sequenced Strains for Exploring Actinobacteria Biosynthetic Diversity.</title>
        <authorList>
            <person name="Kalkreuter E."/>
            <person name="Kautsar S.A."/>
            <person name="Yang D."/>
            <person name="Bader C.D."/>
            <person name="Teijaro C.N."/>
            <person name="Fluegel L."/>
            <person name="Davis C.M."/>
            <person name="Simpson J.R."/>
            <person name="Lauterbach L."/>
            <person name="Steele A.D."/>
            <person name="Gui C."/>
            <person name="Meng S."/>
            <person name="Li G."/>
            <person name="Viehrig K."/>
            <person name="Ye F."/>
            <person name="Su P."/>
            <person name="Kiefer A.F."/>
            <person name="Nichols A."/>
            <person name="Cepeda A.J."/>
            <person name="Yan W."/>
            <person name="Fan B."/>
            <person name="Jiang Y."/>
            <person name="Adhikari A."/>
            <person name="Zheng C.-J."/>
            <person name="Schuster L."/>
            <person name="Cowan T.M."/>
            <person name="Smanski M.J."/>
            <person name="Chevrette M.G."/>
            <person name="De Carvalho L.P.S."/>
            <person name="Shen B."/>
        </authorList>
    </citation>
    <scope>NUCLEOTIDE SEQUENCE [LARGE SCALE GENOMIC DNA]</scope>
    <source>
        <strain evidence="7 8">NPDC020568</strain>
    </source>
</reference>
<keyword evidence="5 6" id="KW-0472">Membrane</keyword>
<evidence type="ECO:0000256" key="6">
    <source>
        <dbReference type="SAM" id="Phobius"/>
    </source>
</evidence>
<feature type="transmembrane region" description="Helical" evidence="6">
    <location>
        <begin position="260"/>
        <end position="286"/>
    </location>
</feature>
<dbReference type="InterPro" id="IPR017039">
    <property type="entry name" value="Virul_fac_BrkB"/>
</dbReference>
<protein>
    <submittedName>
        <fullName evidence="7">Inner membrane protein YhjD</fullName>
    </submittedName>
</protein>
<evidence type="ECO:0000256" key="5">
    <source>
        <dbReference type="ARBA" id="ARBA00023136"/>
    </source>
</evidence>
<dbReference type="NCBIfam" id="TIGR00766">
    <property type="entry name" value="inner membrane protein YhjD"/>
    <property type="match status" value="1"/>
</dbReference>
<dbReference type="Proteomes" id="UP001611263">
    <property type="component" value="Unassembled WGS sequence"/>
</dbReference>
<gene>
    <name evidence="7" type="primary">yhjD</name>
    <name evidence="7" type="ORF">ACH4WX_32910</name>
</gene>
<dbReference type="RefSeq" id="WP_174375551.1">
    <property type="nucleotide sequence ID" value="NZ_JBIRUQ010000020.1"/>
</dbReference>
<evidence type="ECO:0000256" key="4">
    <source>
        <dbReference type="ARBA" id="ARBA00022989"/>
    </source>
</evidence>
<keyword evidence="3 6" id="KW-0812">Transmembrane</keyword>
<dbReference type="PANTHER" id="PTHR30213:SF1">
    <property type="entry name" value="INNER MEMBRANE PROTEIN YHJD"/>
    <property type="match status" value="1"/>
</dbReference>
<feature type="transmembrane region" description="Helical" evidence="6">
    <location>
        <begin position="150"/>
        <end position="171"/>
    </location>
</feature>
<dbReference type="EMBL" id="JBIRUQ010000020">
    <property type="protein sequence ID" value="MFI1465534.1"/>
    <property type="molecule type" value="Genomic_DNA"/>
</dbReference>
<dbReference type="NCBIfam" id="TIGR00765">
    <property type="entry name" value="yihY_not_rbn"/>
    <property type="match status" value="1"/>
</dbReference>
<name>A0ABW7U0I9_9NOCA</name>
<evidence type="ECO:0000313" key="8">
    <source>
        <dbReference type="Proteomes" id="UP001611263"/>
    </source>
</evidence>
<evidence type="ECO:0000313" key="7">
    <source>
        <dbReference type="EMBL" id="MFI1465534.1"/>
    </source>
</evidence>
<accession>A0ABW7U0I9</accession>
<dbReference type="Pfam" id="PF03631">
    <property type="entry name" value="Virul_fac_BrkB"/>
    <property type="match status" value="1"/>
</dbReference>
<dbReference type="InterPro" id="IPR005274">
    <property type="entry name" value="IM_pro_YhjD"/>
</dbReference>